<comment type="similarity">
    <text evidence="2">Belongs to the TMEM19 family.</text>
</comment>
<dbReference type="EMBL" id="ADBJ01000051">
    <property type="protein sequence ID" value="EFA75688.1"/>
    <property type="molecule type" value="Genomic_DNA"/>
</dbReference>
<dbReference type="PANTHER" id="PTHR13353">
    <property type="entry name" value="TRANSMEMBRANE PROTEIN 19"/>
    <property type="match status" value="1"/>
</dbReference>
<evidence type="ECO:0000256" key="3">
    <source>
        <dbReference type="ARBA" id="ARBA00022692"/>
    </source>
</evidence>
<organism evidence="7 8">
    <name type="scientific">Heterostelium pallidum (strain ATCC 26659 / Pp 5 / PN500)</name>
    <name type="common">Cellular slime mold</name>
    <name type="synonym">Polysphondylium pallidum</name>
    <dbReference type="NCBI Taxonomy" id="670386"/>
    <lineage>
        <taxon>Eukaryota</taxon>
        <taxon>Amoebozoa</taxon>
        <taxon>Evosea</taxon>
        <taxon>Eumycetozoa</taxon>
        <taxon>Dictyostelia</taxon>
        <taxon>Acytosteliales</taxon>
        <taxon>Acytosteliaceae</taxon>
        <taxon>Heterostelium</taxon>
    </lineage>
</organism>
<keyword evidence="5 6" id="KW-0472">Membrane</keyword>
<dbReference type="InterPro" id="IPR002794">
    <property type="entry name" value="DUF92_TMEM19"/>
</dbReference>
<dbReference type="Proteomes" id="UP000001396">
    <property type="component" value="Unassembled WGS sequence"/>
</dbReference>
<reference evidence="7 8" key="1">
    <citation type="journal article" date="2011" name="Genome Res.">
        <title>Phylogeny-wide analysis of social amoeba genomes highlights ancient origins for complex intercellular communication.</title>
        <authorList>
            <person name="Heidel A.J."/>
            <person name="Lawal H.M."/>
            <person name="Felder M."/>
            <person name="Schilde C."/>
            <person name="Helps N.R."/>
            <person name="Tunggal B."/>
            <person name="Rivero F."/>
            <person name="John U."/>
            <person name="Schleicher M."/>
            <person name="Eichinger L."/>
            <person name="Platzer M."/>
            <person name="Noegel A.A."/>
            <person name="Schaap P."/>
            <person name="Gloeckner G."/>
        </authorList>
    </citation>
    <scope>NUCLEOTIDE SEQUENCE [LARGE SCALE GENOMIC DNA]</scope>
    <source>
        <strain evidence="8">ATCC 26659 / Pp 5 / PN500</strain>
    </source>
</reference>
<dbReference type="GeneID" id="31366210"/>
<evidence type="ECO:0000256" key="5">
    <source>
        <dbReference type="ARBA" id="ARBA00023136"/>
    </source>
</evidence>
<keyword evidence="3 6" id="KW-0812">Transmembrane</keyword>
<dbReference type="FunCoup" id="D3BSB5">
    <property type="interactions" value="59"/>
</dbReference>
<dbReference type="STRING" id="670386.D3BSB5"/>
<evidence type="ECO:0000256" key="4">
    <source>
        <dbReference type="ARBA" id="ARBA00022989"/>
    </source>
</evidence>
<evidence type="ECO:0000256" key="1">
    <source>
        <dbReference type="ARBA" id="ARBA00004141"/>
    </source>
</evidence>
<feature type="transmembrane region" description="Helical" evidence="6">
    <location>
        <begin position="21"/>
        <end position="37"/>
    </location>
</feature>
<dbReference type="RefSeq" id="XP_020427822.1">
    <property type="nucleotide sequence ID" value="XM_020581506.1"/>
</dbReference>
<gene>
    <name evidence="7" type="ORF">PPL_10741</name>
</gene>
<name>D3BSB5_HETP5</name>
<evidence type="ECO:0008006" key="9">
    <source>
        <dbReference type="Google" id="ProtNLM"/>
    </source>
</evidence>
<feature type="transmembrane region" description="Helical" evidence="6">
    <location>
        <begin position="49"/>
        <end position="74"/>
    </location>
</feature>
<feature type="transmembrane region" description="Helical" evidence="6">
    <location>
        <begin position="209"/>
        <end position="235"/>
    </location>
</feature>
<evidence type="ECO:0000313" key="7">
    <source>
        <dbReference type="EMBL" id="EFA75688.1"/>
    </source>
</evidence>
<dbReference type="Pfam" id="PF01940">
    <property type="entry name" value="DUF92"/>
    <property type="match status" value="1"/>
</dbReference>
<evidence type="ECO:0000256" key="6">
    <source>
        <dbReference type="SAM" id="Phobius"/>
    </source>
</evidence>
<evidence type="ECO:0000256" key="2">
    <source>
        <dbReference type="ARBA" id="ARBA00009012"/>
    </source>
</evidence>
<protein>
    <recommendedName>
        <fullName evidence="9">Transmembrane protein 19</fullName>
    </recommendedName>
</protein>
<keyword evidence="4 6" id="KW-1133">Transmembrane helix</keyword>
<evidence type="ECO:0000313" key="8">
    <source>
        <dbReference type="Proteomes" id="UP000001396"/>
    </source>
</evidence>
<accession>D3BSB5</accession>
<dbReference type="GO" id="GO:0016020">
    <property type="term" value="C:membrane"/>
    <property type="evidence" value="ECO:0007669"/>
    <property type="project" value="UniProtKB-SubCell"/>
</dbReference>
<keyword evidence="8" id="KW-1185">Reference proteome</keyword>
<dbReference type="InParanoid" id="D3BSB5"/>
<proteinExistence type="inferred from homology"/>
<sequence>MNRITLLSETIFINAYEHSKSRLLTALIIVSLFAIHGYRKKSLSTSGVIAAWCVGMITCISSWSFAVSLLSFYFSSSYLTKYKASIKKKIEENHLLGKFYKQPPFKLASYSNTYHLKSIGGQRNYVQVLSNSLNAAVCGLVFLLFSFDPRITFIDSDYKFDAFLICAVVGHYAACNGDTWASELGILNKKKPILVTTLKPVPTGTNGGVSLVGILASIAGGSFIGIIYYFTSALFNNGHALKSQIPIIYLGTFAGLFGSLIDSLMGATLQYSGWNKKKLVVTNNPPSKLNSQDIDHICGVDLLDNHQVNFLSSLLISMICEKGFYK</sequence>
<dbReference type="PANTHER" id="PTHR13353:SF5">
    <property type="entry name" value="TRANSMEMBRANE PROTEIN 19"/>
    <property type="match status" value="1"/>
</dbReference>
<comment type="caution">
    <text evidence="7">The sequence shown here is derived from an EMBL/GenBank/DDBJ whole genome shotgun (WGS) entry which is preliminary data.</text>
</comment>
<dbReference type="AlphaFoldDB" id="D3BSB5"/>
<feature type="transmembrane region" description="Helical" evidence="6">
    <location>
        <begin position="247"/>
        <end position="269"/>
    </location>
</feature>
<comment type="subcellular location">
    <subcellularLocation>
        <location evidence="1">Membrane</location>
        <topology evidence="1">Multi-pass membrane protein</topology>
    </subcellularLocation>
</comment>
<dbReference type="OMA" id="VATADTW"/>